<dbReference type="SMART" id="SM00450">
    <property type="entry name" value="RHOD"/>
    <property type="match status" value="1"/>
</dbReference>
<dbReference type="InterPro" id="IPR001763">
    <property type="entry name" value="Rhodanese-like_dom"/>
</dbReference>
<keyword evidence="3" id="KW-0285">Flavoprotein</keyword>
<dbReference type="InterPro" id="IPR016156">
    <property type="entry name" value="FAD/NAD-linked_Rdtase_dimer_sf"/>
</dbReference>
<reference evidence="8 9" key="1">
    <citation type="submission" date="2022-12" db="EMBL/GenBank/DDBJ databases">
        <title>Polyphasic characterization of Geotalea uranireducens NIT-SL11 newly isolated from a complex of sewage sludge and microbially reduced graphene oxide.</title>
        <authorList>
            <person name="Xie L."/>
            <person name="Yoshida N."/>
            <person name="Meng L."/>
        </authorList>
    </citation>
    <scope>NUCLEOTIDE SEQUENCE [LARGE SCALE GENOMIC DNA]</scope>
    <source>
        <strain evidence="8 9">NIT-SL11</strain>
    </source>
</reference>
<feature type="domain" description="Rhodanese" evidence="7">
    <location>
        <begin position="472"/>
        <end position="557"/>
    </location>
</feature>
<dbReference type="InterPro" id="IPR036188">
    <property type="entry name" value="FAD/NAD-bd_sf"/>
</dbReference>
<dbReference type="InterPro" id="IPR036873">
    <property type="entry name" value="Rhodanese-like_dom_sf"/>
</dbReference>
<keyword evidence="4" id="KW-0274">FAD</keyword>
<proteinExistence type="inferred from homology"/>
<organism evidence="8 9">
    <name type="scientific">Geotalea uraniireducens</name>
    <dbReference type="NCBI Taxonomy" id="351604"/>
    <lineage>
        <taxon>Bacteria</taxon>
        <taxon>Pseudomonadati</taxon>
        <taxon>Thermodesulfobacteriota</taxon>
        <taxon>Desulfuromonadia</taxon>
        <taxon>Geobacterales</taxon>
        <taxon>Geobacteraceae</taxon>
        <taxon>Geotalea</taxon>
    </lineage>
</organism>
<evidence type="ECO:0000256" key="2">
    <source>
        <dbReference type="ARBA" id="ARBA00009130"/>
    </source>
</evidence>
<evidence type="ECO:0000256" key="3">
    <source>
        <dbReference type="ARBA" id="ARBA00022630"/>
    </source>
</evidence>
<evidence type="ECO:0000256" key="1">
    <source>
        <dbReference type="ARBA" id="ARBA00001974"/>
    </source>
</evidence>
<comment type="cofactor">
    <cofactor evidence="1">
        <name>FAD</name>
        <dbReference type="ChEBI" id="CHEBI:57692"/>
    </cofactor>
</comment>
<evidence type="ECO:0000313" key="8">
    <source>
        <dbReference type="EMBL" id="BDV41089.1"/>
    </source>
</evidence>
<accession>A0ABM8EFF4</accession>
<name>A0ABM8EFF4_9BACT</name>
<keyword evidence="9" id="KW-1185">Reference proteome</keyword>
<dbReference type="SUPFAM" id="SSF52821">
    <property type="entry name" value="Rhodanese/Cell cycle control phosphatase"/>
    <property type="match status" value="1"/>
</dbReference>
<dbReference type="Gene3D" id="3.50.50.60">
    <property type="entry name" value="FAD/NAD(P)-binding domain"/>
    <property type="match status" value="2"/>
</dbReference>
<dbReference type="PANTHER" id="PTHR43429">
    <property type="entry name" value="PYRIDINE NUCLEOTIDE-DISULFIDE OXIDOREDUCTASE DOMAIN-CONTAINING"/>
    <property type="match status" value="1"/>
</dbReference>
<dbReference type="SUPFAM" id="SSF55424">
    <property type="entry name" value="FAD/NAD-linked reductases, dimerisation (C-terminal) domain"/>
    <property type="match status" value="1"/>
</dbReference>
<dbReference type="SUPFAM" id="SSF51905">
    <property type="entry name" value="FAD/NAD(P)-binding domain"/>
    <property type="match status" value="2"/>
</dbReference>
<gene>
    <name evidence="8" type="ORF">GURASL_00120</name>
</gene>
<evidence type="ECO:0000256" key="4">
    <source>
        <dbReference type="ARBA" id="ARBA00022827"/>
    </source>
</evidence>
<sequence length="563" mass="59521">MGNRIIVIGANAAGAKAAAKARRIDPRAEITVVDRGEFISYGACGIPYYVSDTVADVKELMSTPVGVVRDAAFFRKVKGVEVVTGTEAVAIDRQAKTVTLYERSTGHTVVRHYDRLVLATGSSPSIPPLENMGCPNILTVKTLEDAQLIKEKASPDKSVCIVGGGLIGLETAEALRERGMAVTVVEMREQLLPGILDPEMARLVEKHLQEKGVTVLTGCTVAGFDGTTRVEKAITTKGEVPADLVILAPGVRPNVTLAREAGLTIGETGAIAVNERLQTSDPDIYACGDCCETTHLVTGRKIFVPLGSTANKQGRVAGINAAGGSSTFPGVLGTAIVKVFEMNAGKTGLTEAEARNLGYQVETVLAPAPDRAHFFPGAKPIALKLVADKATGRVLGLQAVGLGAVDKRIDAAVAAITFGATAEQLAQLDLAYAPPYAAAMDNLIVAADILRNKLSGHARGITPAAVKKKLTEEDDFILLDVRSPGEHEEVRIAGAKLIPLGALREKLETLPRDKEIVAFCKVSLRGYEAQKILEAAGYADVKFMDGGILTWPYELEKGARKAE</sequence>
<dbReference type="Pfam" id="PF02852">
    <property type="entry name" value="Pyr_redox_dim"/>
    <property type="match status" value="1"/>
</dbReference>
<dbReference type="InterPro" id="IPR004099">
    <property type="entry name" value="Pyr_nucl-diS_OxRdtase_dimer"/>
</dbReference>
<dbReference type="InterPro" id="IPR023753">
    <property type="entry name" value="FAD/NAD-binding_dom"/>
</dbReference>
<dbReference type="EMBL" id="AP027151">
    <property type="protein sequence ID" value="BDV41089.1"/>
    <property type="molecule type" value="Genomic_DNA"/>
</dbReference>
<evidence type="ECO:0000256" key="5">
    <source>
        <dbReference type="ARBA" id="ARBA00023002"/>
    </source>
</evidence>
<comment type="similarity">
    <text evidence="2">Belongs to the class-III pyridine nucleotide-disulfide oxidoreductase family.</text>
</comment>
<dbReference type="Pfam" id="PF07992">
    <property type="entry name" value="Pyr_redox_2"/>
    <property type="match status" value="1"/>
</dbReference>
<evidence type="ECO:0000259" key="7">
    <source>
        <dbReference type="PROSITE" id="PS50206"/>
    </source>
</evidence>
<dbReference type="PRINTS" id="PR00368">
    <property type="entry name" value="FADPNR"/>
</dbReference>
<dbReference type="Gene3D" id="3.40.250.10">
    <property type="entry name" value="Rhodanese-like domain"/>
    <property type="match status" value="1"/>
</dbReference>
<dbReference type="RefSeq" id="WP_282001039.1">
    <property type="nucleotide sequence ID" value="NZ_AP027151.1"/>
</dbReference>
<dbReference type="InterPro" id="IPR050260">
    <property type="entry name" value="FAD-bd_OxRdtase"/>
</dbReference>
<evidence type="ECO:0000313" key="9">
    <source>
        <dbReference type="Proteomes" id="UP001317705"/>
    </source>
</evidence>
<dbReference type="PRINTS" id="PR00411">
    <property type="entry name" value="PNDRDTASEI"/>
</dbReference>
<protein>
    <submittedName>
        <fullName evidence="8">Pyridine nucleotide-disulfide oxidoreductase</fullName>
    </submittedName>
</protein>
<dbReference type="PROSITE" id="PS50206">
    <property type="entry name" value="RHODANESE_3"/>
    <property type="match status" value="1"/>
</dbReference>
<dbReference type="Pfam" id="PF00581">
    <property type="entry name" value="Rhodanese"/>
    <property type="match status" value="1"/>
</dbReference>
<dbReference type="Proteomes" id="UP001317705">
    <property type="component" value="Chromosome"/>
</dbReference>
<dbReference type="PANTHER" id="PTHR43429:SF1">
    <property type="entry name" value="NAD(P)H SULFUR OXIDOREDUCTASE (COA-DEPENDENT)"/>
    <property type="match status" value="1"/>
</dbReference>
<keyword evidence="5" id="KW-0560">Oxidoreductase</keyword>
<keyword evidence="6" id="KW-0676">Redox-active center</keyword>
<evidence type="ECO:0000256" key="6">
    <source>
        <dbReference type="ARBA" id="ARBA00023284"/>
    </source>
</evidence>
<dbReference type="CDD" id="cd00158">
    <property type="entry name" value="RHOD"/>
    <property type="match status" value="1"/>
</dbReference>